<evidence type="ECO:0000256" key="2">
    <source>
        <dbReference type="SAM" id="Phobius"/>
    </source>
</evidence>
<dbReference type="EMBL" id="CP012672">
    <property type="protein sequence ID" value="AUX36479.1"/>
    <property type="molecule type" value="Genomic_DNA"/>
</dbReference>
<feature type="transmembrane region" description="Helical" evidence="2">
    <location>
        <begin position="293"/>
        <end position="316"/>
    </location>
</feature>
<dbReference type="Proteomes" id="UP000295497">
    <property type="component" value="Chromosome"/>
</dbReference>
<gene>
    <name evidence="5" type="ORF">SOCE836_086870</name>
</gene>
<feature type="signal peptide" evidence="3">
    <location>
        <begin position="1"/>
        <end position="31"/>
    </location>
</feature>
<evidence type="ECO:0000313" key="5">
    <source>
        <dbReference type="EMBL" id="AUX36479.1"/>
    </source>
</evidence>
<evidence type="ECO:0000256" key="1">
    <source>
        <dbReference type="SAM" id="MobiDB-lite"/>
    </source>
</evidence>
<accession>A0A4P2R0N9</accession>
<dbReference type="AlphaFoldDB" id="A0A4P2R0N9"/>
<protein>
    <recommendedName>
        <fullName evidence="4">Peptidase MA-like domain-containing protein</fullName>
    </recommendedName>
</protein>
<feature type="domain" description="Peptidase MA-like" evidence="4">
    <location>
        <begin position="160"/>
        <end position="289"/>
    </location>
</feature>
<feature type="chain" id="PRO_5020819025" description="Peptidase MA-like domain-containing protein" evidence="3">
    <location>
        <begin position="32"/>
        <end position="386"/>
    </location>
</feature>
<feature type="compositionally biased region" description="Basic and acidic residues" evidence="1">
    <location>
        <begin position="363"/>
        <end position="380"/>
    </location>
</feature>
<keyword evidence="2" id="KW-0472">Membrane</keyword>
<reference evidence="5 6" key="1">
    <citation type="submission" date="2015-09" db="EMBL/GenBank/DDBJ databases">
        <title>Sorangium comparison.</title>
        <authorList>
            <person name="Zaburannyi N."/>
            <person name="Bunk B."/>
            <person name="Overmann J."/>
            <person name="Mueller R."/>
        </authorList>
    </citation>
    <scope>NUCLEOTIDE SEQUENCE [LARGE SCALE GENOMIC DNA]</scope>
    <source>
        <strain evidence="5 6">So ce836</strain>
    </source>
</reference>
<dbReference type="Pfam" id="PF13485">
    <property type="entry name" value="Peptidase_MA_2"/>
    <property type="match status" value="1"/>
</dbReference>
<evidence type="ECO:0000256" key="3">
    <source>
        <dbReference type="SAM" id="SignalP"/>
    </source>
</evidence>
<keyword evidence="3" id="KW-0732">Signal</keyword>
<dbReference type="InterPro" id="IPR039568">
    <property type="entry name" value="Peptidase_MA-like_dom"/>
</dbReference>
<proteinExistence type="predicted"/>
<dbReference type="RefSeq" id="WP_165374440.1">
    <property type="nucleotide sequence ID" value="NZ_CP012672.1"/>
</dbReference>
<keyword evidence="2" id="KW-1133">Transmembrane helix</keyword>
<evidence type="ECO:0000313" key="6">
    <source>
        <dbReference type="Proteomes" id="UP000295497"/>
    </source>
</evidence>
<sequence>MTRSGRRSSAALGLRLTALLCLALAAAPSRAASAAPRVYDAPAAVESGAAAPSVPPSPPEYLTQDLGWIELAYHPSTRDRVRPLFSRADAVRAELGALLGREALVAPVKVRIAASPAELGRLVPGGVAGPATAVSFGALRLAVLSDAPRLGVDAPDLESAFRHALAHLALDEATGGAPIPRWFHEGFAAHAAGDGVARRAQRLSIAALRGRLLPLDELEASLSDAEDTAGSLAHAQAADVVRYLVEVERRQRFTRALEDVRAGIPLEAALEAAYASTGRELELAWRADVARRYGFVPVLAGSLLLVALVVAGKLAVQRLRARRSLPPPAPRRRLRAAREAEELRHRSSRPSTAQLVATLGARHRSDGDGDTDVPKVEHNGQWHTLH</sequence>
<evidence type="ECO:0000259" key="4">
    <source>
        <dbReference type="Pfam" id="PF13485"/>
    </source>
</evidence>
<name>A0A4P2R0N9_SORCE</name>
<feature type="region of interest" description="Disordered" evidence="1">
    <location>
        <begin position="361"/>
        <end position="386"/>
    </location>
</feature>
<organism evidence="5 6">
    <name type="scientific">Sorangium cellulosum</name>
    <name type="common">Polyangium cellulosum</name>
    <dbReference type="NCBI Taxonomy" id="56"/>
    <lineage>
        <taxon>Bacteria</taxon>
        <taxon>Pseudomonadati</taxon>
        <taxon>Myxococcota</taxon>
        <taxon>Polyangia</taxon>
        <taxon>Polyangiales</taxon>
        <taxon>Polyangiaceae</taxon>
        <taxon>Sorangium</taxon>
    </lineage>
</organism>
<keyword evidence="2" id="KW-0812">Transmembrane</keyword>